<accession>Q7V2E3</accession>
<evidence type="ECO:0000313" key="12">
    <source>
        <dbReference type="Proteomes" id="UP000001026"/>
    </source>
</evidence>
<dbReference type="GO" id="GO:0000162">
    <property type="term" value="P:L-tryptophan biosynthetic process"/>
    <property type="evidence" value="ECO:0007669"/>
    <property type="project" value="UniProtKB-UniRule"/>
</dbReference>
<reference evidence="11 12" key="1">
    <citation type="journal article" date="2003" name="Nature">
        <title>Genome divergence in two Prochlorococcus ecotypes reflects oceanic niche differentiation.</title>
        <authorList>
            <person name="Rocap G."/>
            <person name="Larimer F.W."/>
            <person name="Lamerdin J.E."/>
            <person name="Malfatti S."/>
            <person name="Chain P."/>
            <person name="Ahlgren N.A."/>
            <person name="Arellano A."/>
            <person name="Coleman M."/>
            <person name="Hauser L."/>
            <person name="Hess W.R."/>
            <person name="Johnson Z.I."/>
            <person name="Land M.L."/>
            <person name="Lindell D."/>
            <person name="Post A.F."/>
            <person name="Regala W."/>
            <person name="Shah M."/>
            <person name="Shaw S.L."/>
            <person name="Steglich C."/>
            <person name="Sullivan M.B."/>
            <person name="Ting C.S."/>
            <person name="Tolonen A."/>
            <person name="Webb E.A."/>
            <person name="Zinser E.R."/>
            <person name="Chisholm S.W."/>
        </authorList>
    </citation>
    <scope>NUCLEOTIDE SEQUENCE [LARGE SCALE GENOMIC DNA]</scope>
    <source>
        <strain evidence="12">CCMP1986 / NIES-2087 / MED4</strain>
    </source>
</reference>
<dbReference type="UniPathway" id="UPA00035">
    <property type="reaction ID" value="UER00042"/>
</dbReference>
<comment type="catalytic activity">
    <reaction evidence="1 9">
        <text>N-(5-phospho-beta-D-ribosyl)anthranilate = 1-(2-carboxyphenylamino)-1-deoxy-D-ribulose 5-phosphate</text>
        <dbReference type="Rhea" id="RHEA:21540"/>
        <dbReference type="ChEBI" id="CHEBI:18277"/>
        <dbReference type="ChEBI" id="CHEBI:58613"/>
        <dbReference type="EC" id="5.3.1.24"/>
    </reaction>
</comment>
<evidence type="ECO:0000256" key="1">
    <source>
        <dbReference type="ARBA" id="ARBA00001164"/>
    </source>
</evidence>
<dbReference type="AlphaFoldDB" id="Q7V2E3"/>
<evidence type="ECO:0000256" key="3">
    <source>
        <dbReference type="ARBA" id="ARBA00012572"/>
    </source>
</evidence>
<dbReference type="InterPro" id="IPR001240">
    <property type="entry name" value="PRAI_dom"/>
</dbReference>
<dbReference type="PANTHER" id="PTHR42894">
    <property type="entry name" value="N-(5'-PHOSPHORIBOSYL)ANTHRANILATE ISOMERASE"/>
    <property type="match status" value="1"/>
</dbReference>
<proteinExistence type="inferred from homology"/>
<dbReference type="PANTHER" id="PTHR42894:SF1">
    <property type="entry name" value="N-(5'-PHOSPHORIBOSYL)ANTHRANILATE ISOMERASE"/>
    <property type="match status" value="1"/>
</dbReference>
<organism evidence="11 12">
    <name type="scientific">Prochlorococcus marinus subsp. pastoris (strain CCMP1986 / NIES-2087 / MED4)</name>
    <dbReference type="NCBI Taxonomy" id="59919"/>
    <lineage>
        <taxon>Bacteria</taxon>
        <taxon>Bacillati</taxon>
        <taxon>Cyanobacteriota</taxon>
        <taxon>Cyanophyceae</taxon>
        <taxon>Synechococcales</taxon>
        <taxon>Prochlorococcaceae</taxon>
        <taxon>Prochlorococcus</taxon>
    </lineage>
</organism>
<dbReference type="CDD" id="cd00405">
    <property type="entry name" value="PRAI"/>
    <property type="match status" value="1"/>
</dbReference>
<dbReference type="SUPFAM" id="SSF51366">
    <property type="entry name" value="Ribulose-phoshate binding barrel"/>
    <property type="match status" value="1"/>
</dbReference>
<dbReference type="InterPro" id="IPR013785">
    <property type="entry name" value="Aldolase_TIM"/>
</dbReference>
<evidence type="ECO:0000313" key="11">
    <source>
        <dbReference type="EMBL" id="CAE18996.1"/>
    </source>
</evidence>
<dbReference type="eggNOG" id="COG0135">
    <property type="taxonomic scope" value="Bacteria"/>
</dbReference>
<comment type="pathway">
    <text evidence="2 9">Amino-acid biosynthesis; L-tryptophan biosynthesis; L-tryptophan from chorismate: step 3/5.</text>
</comment>
<gene>
    <name evidence="9 11" type="primary">trpF</name>
    <name evidence="11" type="ordered locus">PMM0537</name>
</gene>
<dbReference type="RefSeq" id="WP_011132172.1">
    <property type="nucleotide sequence ID" value="NC_005072.1"/>
</dbReference>
<dbReference type="OrthoDB" id="9786954at2"/>
<comment type="similarity">
    <text evidence="9">Belongs to the TrpF family.</text>
</comment>
<name>Q7V2E3_PROMP</name>
<dbReference type="EC" id="5.3.1.24" evidence="3 9"/>
<dbReference type="Pfam" id="PF00697">
    <property type="entry name" value="PRAI"/>
    <property type="match status" value="1"/>
</dbReference>
<sequence>MLETKTLVKICGITSIEQAVQVAELGTNAIGIISVDESPRYISPEKKKIIFKTLKDLYPNVERVSVVKNSPIDSIIKGFLGEPNETIIQLHGDEDIDYCQKLKKRIPDVGLWKAFRIKNKKDLEKIKPYENFIDAILLDSWNKETYGGSGKRIKQQYLEDLSFSKPWWIAGGVSTEWIVEILKNIKPNGIDISSSVETSPGIKDIHKVGLIIKEIKNTNF</sequence>
<dbReference type="HAMAP" id="MF_00135">
    <property type="entry name" value="PRAI"/>
    <property type="match status" value="1"/>
</dbReference>
<evidence type="ECO:0000256" key="4">
    <source>
        <dbReference type="ARBA" id="ARBA00022272"/>
    </source>
</evidence>
<evidence type="ECO:0000256" key="9">
    <source>
        <dbReference type="HAMAP-Rule" id="MF_00135"/>
    </source>
</evidence>
<dbReference type="KEGG" id="pmm:PMM0537"/>
<keyword evidence="5 9" id="KW-0028">Amino-acid biosynthesis</keyword>
<dbReference type="InterPro" id="IPR011060">
    <property type="entry name" value="RibuloseP-bd_barrel"/>
</dbReference>
<protein>
    <recommendedName>
        <fullName evidence="4 9">N-(5'-phosphoribosyl)anthranilate isomerase</fullName>
        <shortName evidence="9">PRAI</shortName>
        <ecNumber evidence="3 9">5.3.1.24</ecNumber>
    </recommendedName>
</protein>
<evidence type="ECO:0000256" key="7">
    <source>
        <dbReference type="ARBA" id="ARBA00023141"/>
    </source>
</evidence>
<feature type="domain" description="N-(5'phosphoribosyl) anthranilate isomerase (PRAI)" evidence="10">
    <location>
        <begin position="8"/>
        <end position="213"/>
    </location>
</feature>
<keyword evidence="6 9" id="KW-0822">Tryptophan biosynthesis</keyword>
<evidence type="ECO:0000259" key="10">
    <source>
        <dbReference type="Pfam" id="PF00697"/>
    </source>
</evidence>
<dbReference type="InterPro" id="IPR044643">
    <property type="entry name" value="TrpF_fam"/>
</dbReference>
<dbReference type="EMBL" id="BX548174">
    <property type="protein sequence ID" value="CAE18996.1"/>
    <property type="molecule type" value="Genomic_DNA"/>
</dbReference>
<dbReference type="HOGENOM" id="CLU_076364_2_0_3"/>
<dbReference type="Gene3D" id="3.20.20.70">
    <property type="entry name" value="Aldolase class I"/>
    <property type="match status" value="1"/>
</dbReference>
<evidence type="ECO:0000256" key="5">
    <source>
        <dbReference type="ARBA" id="ARBA00022605"/>
    </source>
</evidence>
<evidence type="ECO:0000256" key="2">
    <source>
        <dbReference type="ARBA" id="ARBA00004664"/>
    </source>
</evidence>
<keyword evidence="7 9" id="KW-0057">Aromatic amino acid biosynthesis</keyword>
<keyword evidence="8 9" id="KW-0413">Isomerase</keyword>
<dbReference type="GO" id="GO:0004640">
    <property type="term" value="F:phosphoribosylanthranilate isomerase activity"/>
    <property type="evidence" value="ECO:0007669"/>
    <property type="project" value="UniProtKB-UniRule"/>
</dbReference>
<evidence type="ECO:0000256" key="6">
    <source>
        <dbReference type="ARBA" id="ARBA00022822"/>
    </source>
</evidence>
<dbReference type="Proteomes" id="UP000001026">
    <property type="component" value="Chromosome"/>
</dbReference>
<evidence type="ECO:0000256" key="8">
    <source>
        <dbReference type="ARBA" id="ARBA00023235"/>
    </source>
</evidence>
<dbReference type="STRING" id="59919.PMM0537"/>